<dbReference type="PANTHER" id="PTHR30146:SF138">
    <property type="entry name" value="TRANSCRIPTIONAL REGULATORY PROTEIN"/>
    <property type="match status" value="1"/>
</dbReference>
<sequence>MKPTLQTVADAVGVSRSTVSNAYSRPDQLSPALREKIHEAARRLGYPGPDPTARSLRRGRVGAIGVLFTSALSYAFTDPYAVLFLRGVAESAERHGSGLLLVPLSEADEQAGIEAVRNAAVDGFCVYCVPASHAALDVTRSRGLPLVAAERPVEPGPDSMYVGIDEAAAARTVGSHLARLGHRRVAIVSDLLVAERRTGPVALDGPADIRYDVDVTRERLRGFAEGLAEGGVGWSDLFLVNAGTNSRAEGARAAGYALDRADRPTAVLAITDLLALGVLDALATRGLGPGRDVSVTGFDDIPEAAAAGLTTIRQPAVEKGAIAGRLLLDPPEDPAARQVLLPTDLVVRASTGPVERK</sequence>
<evidence type="ECO:0000313" key="5">
    <source>
        <dbReference type="EMBL" id="GIG90195.1"/>
    </source>
</evidence>
<keyword evidence="2" id="KW-0238">DNA-binding</keyword>
<evidence type="ECO:0000256" key="1">
    <source>
        <dbReference type="ARBA" id="ARBA00023015"/>
    </source>
</evidence>
<evidence type="ECO:0000256" key="3">
    <source>
        <dbReference type="ARBA" id="ARBA00023163"/>
    </source>
</evidence>
<dbReference type="Gene3D" id="1.10.260.40">
    <property type="entry name" value="lambda repressor-like DNA-binding domains"/>
    <property type="match status" value="1"/>
</dbReference>
<gene>
    <name evidence="5" type="ORF">Pen02_51310</name>
</gene>
<keyword evidence="1" id="KW-0805">Transcription regulation</keyword>
<keyword evidence="6" id="KW-1185">Reference proteome</keyword>
<organism evidence="5 6">
    <name type="scientific">Plantactinospora endophytica</name>
    <dbReference type="NCBI Taxonomy" id="673535"/>
    <lineage>
        <taxon>Bacteria</taxon>
        <taxon>Bacillati</taxon>
        <taxon>Actinomycetota</taxon>
        <taxon>Actinomycetes</taxon>
        <taxon>Micromonosporales</taxon>
        <taxon>Micromonosporaceae</taxon>
        <taxon>Plantactinospora</taxon>
    </lineage>
</organism>
<dbReference type="InterPro" id="IPR028082">
    <property type="entry name" value="Peripla_BP_I"/>
</dbReference>
<dbReference type="SMART" id="SM00354">
    <property type="entry name" value="HTH_LACI"/>
    <property type="match status" value="1"/>
</dbReference>
<reference evidence="5 6" key="1">
    <citation type="submission" date="2021-01" db="EMBL/GenBank/DDBJ databases">
        <title>Whole genome shotgun sequence of Plantactinospora endophytica NBRC 110450.</title>
        <authorList>
            <person name="Komaki H."/>
            <person name="Tamura T."/>
        </authorList>
    </citation>
    <scope>NUCLEOTIDE SEQUENCE [LARGE SCALE GENOMIC DNA]</scope>
    <source>
        <strain evidence="5 6">NBRC 110450</strain>
    </source>
</reference>
<dbReference type="InterPro" id="IPR000843">
    <property type="entry name" value="HTH_LacI"/>
</dbReference>
<dbReference type="PANTHER" id="PTHR30146">
    <property type="entry name" value="LACI-RELATED TRANSCRIPTIONAL REPRESSOR"/>
    <property type="match status" value="1"/>
</dbReference>
<feature type="domain" description="HTH lacI-type" evidence="4">
    <location>
        <begin position="3"/>
        <end position="58"/>
    </location>
</feature>
<keyword evidence="3" id="KW-0804">Transcription</keyword>
<dbReference type="RefSeq" id="WP_203868629.1">
    <property type="nucleotide sequence ID" value="NZ_BONW01000025.1"/>
</dbReference>
<dbReference type="CDD" id="cd06279">
    <property type="entry name" value="PBP1_LacI-like"/>
    <property type="match status" value="1"/>
</dbReference>
<dbReference type="InterPro" id="IPR010982">
    <property type="entry name" value="Lambda_DNA-bd_dom_sf"/>
</dbReference>
<protein>
    <submittedName>
        <fullName evidence="5">LacI family transcriptional regulator</fullName>
    </submittedName>
</protein>
<dbReference type="Pfam" id="PF13377">
    <property type="entry name" value="Peripla_BP_3"/>
    <property type="match status" value="1"/>
</dbReference>
<dbReference type="InterPro" id="IPR046335">
    <property type="entry name" value="LacI/GalR-like_sensor"/>
</dbReference>
<dbReference type="CDD" id="cd01392">
    <property type="entry name" value="HTH_LacI"/>
    <property type="match status" value="1"/>
</dbReference>
<dbReference type="EMBL" id="BONW01000025">
    <property type="protein sequence ID" value="GIG90195.1"/>
    <property type="molecule type" value="Genomic_DNA"/>
</dbReference>
<comment type="caution">
    <text evidence="5">The sequence shown here is derived from an EMBL/GenBank/DDBJ whole genome shotgun (WGS) entry which is preliminary data.</text>
</comment>
<dbReference type="Pfam" id="PF00356">
    <property type="entry name" value="LacI"/>
    <property type="match status" value="1"/>
</dbReference>
<dbReference type="Proteomes" id="UP000646749">
    <property type="component" value="Unassembled WGS sequence"/>
</dbReference>
<dbReference type="PROSITE" id="PS50932">
    <property type="entry name" value="HTH_LACI_2"/>
    <property type="match status" value="1"/>
</dbReference>
<dbReference type="SUPFAM" id="SSF47413">
    <property type="entry name" value="lambda repressor-like DNA-binding domains"/>
    <property type="match status" value="1"/>
</dbReference>
<accession>A0ABQ4E649</accession>
<dbReference type="SUPFAM" id="SSF53822">
    <property type="entry name" value="Periplasmic binding protein-like I"/>
    <property type="match status" value="1"/>
</dbReference>
<evidence type="ECO:0000313" key="6">
    <source>
        <dbReference type="Proteomes" id="UP000646749"/>
    </source>
</evidence>
<evidence type="ECO:0000256" key="2">
    <source>
        <dbReference type="ARBA" id="ARBA00023125"/>
    </source>
</evidence>
<evidence type="ECO:0000259" key="4">
    <source>
        <dbReference type="PROSITE" id="PS50932"/>
    </source>
</evidence>
<name>A0ABQ4E649_9ACTN</name>
<proteinExistence type="predicted"/>
<dbReference type="Gene3D" id="3.40.50.2300">
    <property type="match status" value="2"/>
</dbReference>